<dbReference type="Proteomes" id="UP000254876">
    <property type="component" value="Unassembled WGS sequence"/>
</dbReference>
<dbReference type="GO" id="GO:0046872">
    <property type="term" value="F:metal ion binding"/>
    <property type="evidence" value="ECO:0007669"/>
    <property type="project" value="UniProtKB-KW"/>
</dbReference>
<gene>
    <name evidence="2" type="ORF">NCTC10588_02486</name>
</gene>
<evidence type="ECO:0000256" key="1">
    <source>
        <dbReference type="PIRSR" id="PIRSR607822-1"/>
    </source>
</evidence>
<feature type="binding site" evidence="1">
    <location>
        <position position="255"/>
    </location>
    <ligand>
        <name>Zn(2+)</name>
        <dbReference type="ChEBI" id="CHEBI:29105"/>
    </ligand>
</feature>
<dbReference type="RefSeq" id="WP_086982435.1">
    <property type="nucleotide sequence ID" value="NZ_CP071530.1"/>
</dbReference>
<evidence type="ECO:0000313" key="3">
    <source>
        <dbReference type="Proteomes" id="UP000254876"/>
    </source>
</evidence>
<dbReference type="PRINTS" id="PR01950">
    <property type="entry name" value="LANCSUPER"/>
</dbReference>
<dbReference type="AlphaFoldDB" id="A0A7Z7LXF4"/>
<evidence type="ECO:0000313" key="2">
    <source>
        <dbReference type="EMBL" id="STD06542.1"/>
    </source>
</evidence>
<name>A0A7Z7LXF4_9FLAO</name>
<sequence>MIKKYENIIDKITKSLEKHADEEVLNNASYETGLLGFSLYYLYLSKYKQDLSYIPIAEDYFNKGLSSLNLKDFKRIHGTDSLDSHLAHIGRYLIFCTENNLLNISSEDYLIKLDSILFDLMKSKIGIKDFDLGTGALAAGYYFLSRLKNGSDVKNQISFLVHSIYDNALKDSVGNFYWKSPSLYDRVYLGISHGSSLMISFIISIYEEGIETELCEEIAGRAIGFLAKQYRESEYKGLFPNMIGDKIEPMQFSLCYGDIGVGYALFRAANVLKDKSIESLSTLILDDCLLRAKEDNLTLDAGIFYGASGLAIAFDKLAKISGNNRFAKRAKYWNEQILQYATHSNDYADFKSRLVEDNILWQISYGWGIIGIGMTLMYFDSEILPSFSSLTFIA</sequence>
<keyword evidence="1" id="KW-0862">Zinc</keyword>
<dbReference type="SUPFAM" id="SSF158745">
    <property type="entry name" value="LanC-like"/>
    <property type="match status" value="1"/>
</dbReference>
<dbReference type="Gene3D" id="1.50.10.20">
    <property type="match status" value="1"/>
</dbReference>
<dbReference type="EMBL" id="UFYD01000001">
    <property type="protein sequence ID" value="STD06542.1"/>
    <property type="molecule type" value="Genomic_DNA"/>
</dbReference>
<comment type="caution">
    <text evidence="2">The sequence shown here is derived from an EMBL/GenBank/DDBJ whole genome shotgun (WGS) entry which is preliminary data.</text>
</comment>
<accession>A0A7Z7LXF4</accession>
<organism evidence="2 3">
    <name type="scientific">Elizabethkingia anophelis</name>
    <dbReference type="NCBI Taxonomy" id="1117645"/>
    <lineage>
        <taxon>Bacteria</taxon>
        <taxon>Pseudomonadati</taxon>
        <taxon>Bacteroidota</taxon>
        <taxon>Flavobacteriia</taxon>
        <taxon>Flavobacteriales</taxon>
        <taxon>Weeksellaceae</taxon>
        <taxon>Elizabethkingia</taxon>
    </lineage>
</organism>
<dbReference type="GO" id="GO:0031179">
    <property type="term" value="P:peptide modification"/>
    <property type="evidence" value="ECO:0007669"/>
    <property type="project" value="InterPro"/>
</dbReference>
<proteinExistence type="predicted"/>
<keyword evidence="1" id="KW-0479">Metal-binding</keyword>
<reference evidence="2 3" key="1">
    <citation type="submission" date="2018-06" db="EMBL/GenBank/DDBJ databases">
        <authorList>
            <consortium name="Pathogen Informatics"/>
            <person name="Doyle S."/>
        </authorList>
    </citation>
    <scope>NUCLEOTIDE SEQUENCE [LARGE SCALE GENOMIC DNA]</scope>
    <source>
        <strain evidence="2 3">NCTC10588</strain>
    </source>
</reference>
<dbReference type="Pfam" id="PF05147">
    <property type="entry name" value="LANC_like"/>
    <property type="match status" value="1"/>
</dbReference>
<protein>
    <submittedName>
        <fullName evidence="2">Lantibiotic modifying enzyme</fullName>
    </submittedName>
</protein>
<dbReference type="SMART" id="SM01260">
    <property type="entry name" value="LANC_like"/>
    <property type="match status" value="1"/>
</dbReference>
<dbReference type="InterPro" id="IPR007822">
    <property type="entry name" value="LANC-like"/>
</dbReference>